<sequence length="220" mass="23962">MTILPILALVLIHTLPNPRSSQISKDHRSGQRAFGHRSSQRTKDHRAAEIAAAPHPSQPILPILVLVLIHTLPNPRSSQISKDHRSSQRASRHRSNQRTKDHRAAEIAAAPHPSQPPSQQPHQSQIARRWDPMECAHDPLPKTVEPSLNRSTLGPVNPVLLPPLNLAAPPTKPTAATTEPNTNPTEPTLNPAPEPTSNCTNLNRPPTAPTSSSTRPATHE</sequence>
<feature type="compositionally biased region" description="Low complexity" evidence="1">
    <location>
        <begin position="163"/>
        <end position="191"/>
    </location>
</feature>
<evidence type="ECO:0000256" key="1">
    <source>
        <dbReference type="SAM" id="MobiDB-lite"/>
    </source>
</evidence>
<feature type="compositionally biased region" description="Low complexity" evidence="1">
    <location>
        <begin position="209"/>
        <end position="220"/>
    </location>
</feature>
<accession>A0AAN9F5N4</accession>
<reference evidence="3 4" key="1">
    <citation type="submission" date="2024-01" db="EMBL/GenBank/DDBJ databases">
        <title>The genomes of 5 underutilized Papilionoideae crops provide insights into root nodulation and disease resistanc.</title>
        <authorList>
            <person name="Yuan L."/>
        </authorList>
    </citation>
    <scope>NUCLEOTIDE SEQUENCE [LARGE SCALE GENOMIC DNA]</scope>
    <source>
        <strain evidence="3">ZHUSHIDOU_FW_LH</strain>
        <tissue evidence="3">Leaf</tissue>
    </source>
</reference>
<name>A0AAN9F5N4_CROPI</name>
<feature type="region of interest" description="Disordered" evidence="1">
    <location>
        <begin position="18"/>
        <end position="47"/>
    </location>
</feature>
<proteinExistence type="predicted"/>
<organism evidence="3 4">
    <name type="scientific">Crotalaria pallida</name>
    <name type="common">Smooth rattlebox</name>
    <name type="synonym">Crotalaria striata</name>
    <dbReference type="NCBI Taxonomy" id="3830"/>
    <lineage>
        <taxon>Eukaryota</taxon>
        <taxon>Viridiplantae</taxon>
        <taxon>Streptophyta</taxon>
        <taxon>Embryophyta</taxon>
        <taxon>Tracheophyta</taxon>
        <taxon>Spermatophyta</taxon>
        <taxon>Magnoliopsida</taxon>
        <taxon>eudicotyledons</taxon>
        <taxon>Gunneridae</taxon>
        <taxon>Pentapetalae</taxon>
        <taxon>rosids</taxon>
        <taxon>fabids</taxon>
        <taxon>Fabales</taxon>
        <taxon>Fabaceae</taxon>
        <taxon>Papilionoideae</taxon>
        <taxon>50 kb inversion clade</taxon>
        <taxon>genistoids sensu lato</taxon>
        <taxon>core genistoids</taxon>
        <taxon>Crotalarieae</taxon>
        <taxon>Crotalaria</taxon>
    </lineage>
</organism>
<feature type="chain" id="PRO_5043009527" evidence="2">
    <location>
        <begin position="22"/>
        <end position="220"/>
    </location>
</feature>
<feature type="signal peptide" evidence="2">
    <location>
        <begin position="1"/>
        <end position="21"/>
    </location>
</feature>
<dbReference type="Proteomes" id="UP001372338">
    <property type="component" value="Unassembled WGS sequence"/>
</dbReference>
<keyword evidence="4" id="KW-1185">Reference proteome</keyword>
<dbReference type="EMBL" id="JAYWIO010000004">
    <property type="protein sequence ID" value="KAK7269301.1"/>
    <property type="molecule type" value="Genomic_DNA"/>
</dbReference>
<feature type="region of interest" description="Disordered" evidence="1">
    <location>
        <begin position="163"/>
        <end position="220"/>
    </location>
</feature>
<evidence type="ECO:0000313" key="3">
    <source>
        <dbReference type="EMBL" id="KAK7269301.1"/>
    </source>
</evidence>
<comment type="caution">
    <text evidence="3">The sequence shown here is derived from an EMBL/GenBank/DDBJ whole genome shotgun (WGS) entry which is preliminary data.</text>
</comment>
<gene>
    <name evidence="3" type="ORF">RIF29_22024</name>
</gene>
<feature type="region of interest" description="Disordered" evidence="1">
    <location>
        <begin position="75"/>
        <end position="104"/>
    </location>
</feature>
<evidence type="ECO:0000256" key="2">
    <source>
        <dbReference type="SAM" id="SignalP"/>
    </source>
</evidence>
<evidence type="ECO:0000313" key="4">
    <source>
        <dbReference type="Proteomes" id="UP001372338"/>
    </source>
</evidence>
<keyword evidence="2" id="KW-0732">Signal</keyword>
<protein>
    <submittedName>
        <fullName evidence="3">Uncharacterized protein</fullName>
    </submittedName>
</protein>
<dbReference type="AlphaFoldDB" id="A0AAN9F5N4"/>